<evidence type="ECO:0000313" key="1">
    <source>
        <dbReference type="EMBL" id="OCX22890.1"/>
    </source>
</evidence>
<dbReference type="RefSeq" id="WP_065996921.1">
    <property type="nucleotide sequence ID" value="NZ_MDEO01000026.1"/>
</dbReference>
<dbReference type="OrthoDB" id="8374944at2"/>
<dbReference type="AlphaFoldDB" id="A0A1C2E7D7"/>
<dbReference type="EMBL" id="MDEO01000026">
    <property type="protein sequence ID" value="OCX22890.1"/>
    <property type="molecule type" value="Genomic_DNA"/>
</dbReference>
<name>A0A1C2E7D7_9HYPH</name>
<reference evidence="1 2" key="1">
    <citation type="submission" date="2016-08" db="EMBL/GenBank/DDBJ databases">
        <title>Whole genome sequence of Mesorhizobium sp. strain UASWS1009 isolated from industrial sewage.</title>
        <authorList>
            <person name="Crovadore J."/>
            <person name="Calmin G."/>
            <person name="Chablais R."/>
            <person name="Cochard B."/>
            <person name="Lefort F."/>
        </authorList>
    </citation>
    <scope>NUCLEOTIDE SEQUENCE [LARGE SCALE GENOMIC DNA]</scope>
    <source>
        <strain evidence="1 2">UASWS1009</strain>
    </source>
</reference>
<accession>A0A1C2E7D7</accession>
<evidence type="ECO:0000313" key="2">
    <source>
        <dbReference type="Proteomes" id="UP000094412"/>
    </source>
</evidence>
<protein>
    <submittedName>
        <fullName evidence="1">Uncharacterized protein</fullName>
    </submittedName>
</protein>
<keyword evidence="2" id="KW-1185">Reference proteome</keyword>
<comment type="caution">
    <text evidence="1">The sequence shown here is derived from an EMBL/GenBank/DDBJ whole genome shotgun (WGS) entry which is preliminary data.</text>
</comment>
<dbReference type="Proteomes" id="UP000094412">
    <property type="component" value="Unassembled WGS sequence"/>
</dbReference>
<gene>
    <name evidence="1" type="ORF">QV13_05465</name>
</gene>
<dbReference type="STRING" id="1566387.QV13_05465"/>
<sequence>MKVPVIAAIALGLAVEGCASPVGPSSYSAPRPWTGLKLTQCKAYGTFSECQLVQTSTSQYRRYRLGPVQQQNRRFQTLSDDYQYQITGCYQIERVNRPLPNYLCRIVRYRTGADAGSVFVKGATAVNLAKFLGDQEQLRYQRTRDPWERKGS</sequence>
<proteinExistence type="predicted"/>
<organism evidence="1 2">
    <name type="scientific">Mesorhizobium hungaricum</name>
    <dbReference type="NCBI Taxonomy" id="1566387"/>
    <lineage>
        <taxon>Bacteria</taxon>
        <taxon>Pseudomonadati</taxon>
        <taxon>Pseudomonadota</taxon>
        <taxon>Alphaproteobacteria</taxon>
        <taxon>Hyphomicrobiales</taxon>
        <taxon>Phyllobacteriaceae</taxon>
        <taxon>Mesorhizobium</taxon>
    </lineage>
</organism>